<dbReference type="Gene3D" id="1.25.40.10">
    <property type="entry name" value="Tetratricopeptide repeat domain"/>
    <property type="match status" value="3"/>
</dbReference>
<organism evidence="7 8">
    <name type="scientific">Alternaria burnsii</name>
    <dbReference type="NCBI Taxonomy" id="1187904"/>
    <lineage>
        <taxon>Eukaryota</taxon>
        <taxon>Fungi</taxon>
        <taxon>Dikarya</taxon>
        <taxon>Ascomycota</taxon>
        <taxon>Pezizomycotina</taxon>
        <taxon>Dothideomycetes</taxon>
        <taxon>Pleosporomycetidae</taxon>
        <taxon>Pleosporales</taxon>
        <taxon>Pleosporineae</taxon>
        <taxon>Pleosporaceae</taxon>
        <taxon>Alternaria</taxon>
        <taxon>Alternaria sect. Alternaria</taxon>
    </lineage>
</organism>
<dbReference type="InterPro" id="IPR011990">
    <property type="entry name" value="TPR-like_helical_dom_sf"/>
</dbReference>
<comment type="similarity">
    <text evidence="1">Belongs to the CCM1 family.</text>
</comment>
<comment type="caution">
    <text evidence="7">The sequence shown here is derived from an EMBL/GenBank/DDBJ whole genome shotgun (WGS) entry which is preliminary data.</text>
</comment>
<dbReference type="Pfam" id="PF13041">
    <property type="entry name" value="PPR_2"/>
    <property type="match status" value="1"/>
</dbReference>
<evidence type="ECO:0000256" key="2">
    <source>
        <dbReference type="ARBA" id="ARBA00022737"/>
    </source>
</evidence>
<dbReference type="PANTHER" id="PTHR47447:SF17">
    <property type="entry name" value="OS12G0638900 PROTEIN"/>
    <property type="match status" value="1"/>
</dbReference>
<dbReference type="PROSITE" id="PS51375">
    <property type="entry name" value="PPR"/>
    <property type="match status" value="3"/>
</dbReference>
<evidence type="ECO:0008006" key="9">
    <source>
        <dbReference type="Google" id="ProtNLM"/>
    </source>
</evidence>
<dbReference type="OrthoDB" id="185373at2759"/>
<gene>
    <name evidence="7" type="ORF">GT037_006185</name>
</gene>
<feature type="repeat" description="PPR" evidence="5">
    <location>
        <begin position="774"/>
        <end position="808"/>
    </location>
</feature>
<feature type="repeat" description="PPR" evidence="5">
    <location>
        <begin position="476"/>
        <end position="510"/>
    </location>
</feature>
<reference evidence="7" key="1">
    <citation type="submission" date="2020-01" db="EMBL/GenBank/DDBJ databases">
        <authorList>
            <person name="Feng Z.H.Z."/>
        </authorList>
    </citation>
    <scope>NUCLEOTIDE SEQUENCE</scope>
    <source>
        <strain evidence="7">CBS107.38</strain>
    </source>
</reference>
<proteinExistence type="inferred from homology"/>
<keyword evidence="2" id="KW-0677">Repeat</keyword>
<sequence length="956" mass="106064">MLGAYVCRQCRTRLSRRIAPTRSPQWQPRATIVSLAGHKPNDNAEPLRQEASAPAKEEEESAQEATRNGPDISLPNPRVRQPLSRYSKLIHGDTENTPTYTGSQEERASSEARQKRSSQVERAHADPLLDALYKKNVDGAWRLFESIYTAKDCKALAEPTDRDLQLLNEGKIFVRLLRGGTRAFCEGRTNSVTPTKVLFKYQQLGIARPDYWVRPTIAHLTLEIIQAVNSPSGAKRDLHALLQELLSVWRLFFQCVGPKHGSMESISTEWNIPSTEAIPEMLDQKQFNMRLQGYIPNYVASPALAFCAVYFYNISDALDPATHKQAAPFLAFLTRLLAGSFVDSIFIFTHSPDFKRLPEDVQNQVIREINAVPGKAMVAIGKSGETLGADNTGDAYSNLEAFFMKTIARAVETKTSAAALDGIWKEVEEQYTTENKIAAIPPSIYNAFLSGYMTVFHPQRSVEIWNHMIAHNVKPNMHSWVALLEGCAKAKDLNGLNAMWQRMLNTGLEPSNYAWTTRINGLVSLKQINKAFVAMDDMAKRWVAAENAINNAQAPAKGQKGSKKPSLSKAVNTCTKPSIEVVNGALSAIVQLRPRDMSHEKKVEFVQKLLTWSKNFQIKPDAITYNSLIKLYLNAGDRSTAFRILSQMEKDGLEGDAATHAMLISAAFDNQTFDNLSEAQQTSRILKMLDDLEASGIKMNDYIYSTAIDRLLKKYANHAAVRAVLEHMANRKLIPSVHAYTSIVTHYFQSEPPNISGVDDVVLRLFSAPRMPSDSVLFDRLLEGYASFGEVGKMMSVLARMSKRKHLPGWGALIAVVKALARDGDFDRAKTIVRDVARGEGVARGGILGDGKGEAMFTRVVRELGFGEEMMGDRIGGEGRDGVAGLEGSMLKRQLEASQYEMGSESAQYKQQQQQPSPAIKDSRDSTTEGTGREPGSVDEEDIHGFLTNESEVGHR</sequence>
<dbReference type="AlphaFoldDB" id="A0A8H7EF55"/>
<evidence type="ECO:0000313" key="8">
    <source>
        <dbReference type="Proteomes" id="UP000596902"/>
    </source>
</evidence>
<evidence type="ECO:0000256" key="6">
    <source>
        <dbReference type="SAM" id="MobiDB-lite"/>
    </source>
</evidence>
<name>A0A8H7EF55_9PLEO</name>
<dbReference type="NCBIfam" id="TIGR00756">
    <property type="entry name" value="PPR"/>
    <property type="match status" value="2"/>
</dbReference>
<evidence type="ECO:0000313" key="7">
    <source>
        <dbReference type="EMBL" id="KAF7675466.1"/>
    </source>
</evidence>
<comment type="subunit">
    <text evidence="4">Binds to mitochondrial small subunit 15S rRNA.</text>
</comment>
<reference evidence="7" key="2">
    <citation type="submission" date="2020-08" db="EMBL/GenBank/DDBJ databases">
        <title>Draft Genome Sequence of Cumin Blight Pathogen Alternaria burnsii.</title>
        <authorList>
            <person name="Feng Z."/>
        </authorList>
    </citation>
    <scope>NUCLEOTIDE SEQUENCE</scope>
    <source>
        <strain evidence="7">CBS107.38</strain>
    </source>
</reference>
<dbReference type="PANTHER" id="PTHR47447">
    <property type="entry name" value="OS03G0856100 PROTEIN"/>
    <property type="match status" value="1"/>
</dbReference>
<feature type="compositionally biased region" description="Basic and acidic residues" evidence="6">
    <location>
        <begin position="104"/>
        <end position="122"/>
    </location>
</feature>
<dbReference type="Proteomes" id="UP000596902">
    <property type="component" value="Unassembled WGS sequence"/>
</dbReference>
<dbReference type="Pfam" id="PF13812">
    <property type="entry name" value="PPR_3"/>
    <property type="match status" value="1"/>
</dbReference>
<feature type="region of interest" description="Disordered" evidence="6">
    <location>
        <begin position="36"/>
        <end position="122"/>
    </location>
</feature>
<dbReference type="EMBL" id="JAAABM010000008">
    <property type="protein sequence ID" value="KAF7675466.1"/>
    <property type="molecule type" value="Genomic_DNA"/>
</dbReference>
<evidence type="ECO:0000256" key="3">
    <source>
        <dbReference type="ARBA" id="ARBA00044493"/>
    </source>
</evidence>
<evidence type="ECO:0000256" key="5">
    <source>
        <dbReference type="PROSITE-ProRule" id="PRU00708"/>
    </source>
</evidence>
<evidence type="ECO:0000256" key="1">
    <source>
        <dbReference type="ARBA" id="ARBA00006192"/>
    </source>
</evidence>
<evidence type="ECO:0000256" key="4">
    <source>
        <dbReference type="ARBA" id="ARBA00044511"/>
    </source>
</evidence>
<protein>
    <recommendedName>
        <fullName evidence="9">Pentatricopeptide repeat-containing protein</fullName>
    </recommendedName>
</protein>
<dbReference type="RefSeq" id="XP_038785729.1">
    <property type="nucleotide sequence ID" value="XM_038931232.1"/>
</dbReference>
<dbReference type="InterPro" id="IPR002885">
    <property type="entry name" value="PPR_rpt"/>
</dbReference>
<feature type="repeat" description="PPR" evidence="5">
    <location>
        <begin position="621"/>
        <end position="655"/>
    </location>
</feature>
<accession>A0A8H7EF55</accession>
<comment type="function">
    <text evidence="3">Regulates mitochondrial small subunit maturation by controlling 15S rRNA 5'-end processing. Localizes to the 5' precursor of the 15S rRNA in a position that is subsequently occupied by mS47 in the mature yeast mtSSU. Uses structure and sequence-specific RNA recognition, binding to a single-stranded region of the precursor and specifically recognizing bases -6 to -1. The exchange of Ccm1 for mS47 is coupled to the irreversible removal of precursor rRNA that is accompanied by conformational changes of the mitoribosomal proteins uS5m and mS26. These conformational changes signal completion of 5'-end rRNA processing through protection of the mature 5'-end of the 15S rRNA and stabilization of mS47. The removal of the 5' precursor together with the dissociation of Ccm1 may be catalyzed by the 5'-3' exoribonuclease Pet127. Involved in the specific removal of group I introns in mitochondrial encoded transcripts.</text>
</comment>
<keyword evidence="8" id="KW-1185">Reference proteome</keyword>
<dbReference type="GeneID" id="62204410"/>
<feature type="compositionally biased region" description="Basic and acidic residues" evidence="6">
    <location>
        <begin position="39"/>
        <end position="48"/>
    </location>
</feature>
<feature type="region of interest" description="Disordered" evidence="6">
    <location>
        <begin position="897"/>
        <end position="956"/>
    </location>
</feature>